<evidence type="ECO:0000313" key="3">
    <source>
        <dbReference type="Proteomes" id="UP000186553"/>
    </source>
</evidence>
<sequence>MPYSIETPRLLLRPWQRNDFALFAQINASPEIMRYFPQPLSTIESNMLAEKFQHLIELNGWGFWALELKQTGQFIGFTGLHTQPELFTFSPCTEIGWRLDSAYWHHGYATEAATACLKFAFEKLKLNEVKAFTAVQNTPSEKLMLRLGMQHQGYFDHPKLDQHSPLCRHTLYGITPTVFLKNHDECDLNQSIHILTN</sequence>
<dbReference type="EMBL" id="MBDL01000008">
    <property type="protein sequence ID" value="ODA13575.1"/>
    <property type="molecule type" value="Genomic_DNA"/>
</dbReference>
<dbReference type="SUPFAM" id="SSF55729">
    <property type="entry name" value="Acyl-CoA N-acyltransferases (Nat)"/>
    <property type="match status" value="1"/>
</dbReference>
<dbReference type="AlphaFoldDB" id="A0A1C3CXM3"/>
<proteinExistence type="predicted"/>
<protein>
    <submittedName>
        <fullName evidence="2">GCN5 family acetyltransferase</fullName>
    </submittedName>
</protein>
<comment type="caution">
    <text evidence="2">The sequence shown here is derived from an EMBL/GenBank/DDBJ whole genome shotgun (WGS) entry which is preliminary data.</text>
</comment>
<dbReference type="Pfam" id="PF13302">
    <property type="entry name" value="Acetyltransf_3"/>
    <property type="match status" value="1"/>
</dbReference>
<accession>A0A1C3CXM3</accession>
<dbReference type="Gene3D" id="3.40.630.30">
    <property type="match status" value="1"/>
</dbReference>
<dbReference type="GO" id="GO:0016747">
    <property type="term" value="F:acyltransferase activity, transferring groups other than amino-acyl groups"/>
    <property type="evidence" value="ECO:0007669"/>
    <property type="project" value="InterPro"/>
</dbReference>
<keyword evidence="3" id="KW-1185">Reference proteome</keyword>
<reference evidence="2 3" key="1">
    <citation type="submission" date="2016-07" db="EMBL/GenBank/DDBJ databases">
        <title>Acinetobacter sp. ANC 4603.</title>
        <authorList>
            <person name="Radolfova-Krizova L."/>
            <person name="Nemec A."/>
        </authorList>
    </citation>
    <scope>NUCLEOTIDE SEQUENCE [LARGE SCALE GENOMIC DNA]</scope>
    <source>
        <strain evidence="2 3">ANC 4603</strain>
    </source>
</reference>
<dbReference type="InterPro" id="IPR000182">
    <property type="entry name" value="GNAT_dom"/>
</dbReference>
<dbReference type="Proteomes" id="UP000186553">
    <property type="component" value="Unassembled WGS sequence"/>
</dbReference>
<dbReference type="RefSeq" id="WP_068886336.1">
    <property type="nucleotide sequence ID" value="NZ_CBCRUU010000001.1"/>
</dbReference>
<dbReference type="PROSITE" id="PS51186">
    <property type="entry name" value="GNAT"/>
    <property type="match status" value="1"/>
</dbReference>
<evidence type="ECO:0000259" key="1">
    <source>
        <dbReference type="PROSITE" id="PS51186"/>
    </source>
</evidence>
<feature type="domain" description="N-acetyltransferase" evidence="1">
    <location>
        <begin position="10"/>
        <end position="177"/>
    </location>
</feature>
<gene>
    <name evidence="2" type="ORF">BBP83_04085</name>
</gene>
<dbReference type="OrthoDB" id="9801656at2"/>
<dbReference type="PANTHER" id="PTHR43792">
    <property type="entry name" value="GNAT FAMILY, PUTATIVE (AFU_ORTHOLOGUE AFUA_3G00765)-RELATED-RELATED"/>
    <property type="match status" value="1"/>
</dbReference>
<dbReference type="InterPro" id="IPR051531">
    <property type="entry name" value="N-acetyltransferase"/>
</dbReference>
<evidence type="ECO:0000313" key="2">
    <source>
        <dbReference type="EMBL" id="ODA13575.1"/>
    </source>
</evidence>
<name>A0A1C3CXM3_9GAMM</name>
<dbReference type="InterPro" id="IPR016181">
    <property type="entry name" value="Acyl_CoA_acyltransferase"/>
</dbReference>
<dbReference type="PANTHER" id="PTHR43792:SF1">
    <property type="entry name" value="N-ACETYLTRANSFERASE DOMAIN-CONTAINING PROTEIN"/>
    <property type="match status" value="1"/>
</dbReference>
<dbReference type="STRING" id="1891224.BBP83_04085"/>
<organism evidence="2 3">
    <name type="scientific">Acinetobacter celticus</name>
    <dbReference type="NCBI Taxonomy" id="1891224"/>
    <lineage>
        <taxon>Bacteria</taxon>
        <taxon>Pseudomonadati</taxon>
        <taxon>Pseudomonadota</taxon>
        <taxon>Gammaproteobacteria</taxon>
        <taxon>Moraxellales</taxon>
        <taxon>Moraxellaceae</taxon>
        <taxon>Acinetobacter</taxon>
    </lineage>
</organism>